<dbReference type="GO" id="GO:0006888">
    <property type="term" value="P:endoplasmic reticulum to Golgi vesicle-mediated transport"/>
    <property type="evidence" value="ECO:0007669"/>
    <property type="project" value="TreeGrafter"/>
</dbReference>
<keyword evidence="3 7" id="KW-0813">Transport</keyword>
<dbReference type="InterPro" id="IPR016696">
    <property type="entry name" value="TRAPP-I_su5"/>
</dbReference>
<dbReference type="Gene3D" id="3.30.1380.20">
    <property type="entry name" value="Trafficking protein particle complex subunit 3"/>
    <property type="match status" value="1"/>
</dbReference>
<dbReference type="PIRSF" id="PIRSF017479">
    <property type="entry name" value="TRAPP_I_complex_Trs31"/>
    <property type="match status" value="1"/>
</dbReference>
<dbReference type="GO" id="GO:1990071">
    <property type="term" value="C:TRAPPII protein complex"/>
    <property type="evidence" value="ECO:0007669"/>
    <property type="project" value="TreeGrafter"/>
</dbReference>
<organism evidence="9 10">
    <name type="scientific">Serendipita indica (strain DSM 11827)</name>
    <name type="common">Root endophyte fungus</name>
    <name type="synonym">Piriformospora indica</name>
    <dbReference type="NCBI Taxonomy" id="1109443"/>
    <lineage>
        <taxon>Eukaryota</taxon>
        <taxon>Fungi</taxon>
        <taxon>Dikarya</taxon>
        <taxon>Basidiomycota</taxon>
        <taxon>Agaricomycotina</taxon>
        <taxon>Agaricomycetes</taxon>
        <taxon>Sebacinales</taxon>
        <taxon>Serendipitaceae</taxon>
        <taxon>Serendipita</taxon>
    </lineage>
</organism>
<evidence type="ECO:0000256" key="3">
    <source>
        <dbReference type="ARBA" id="ARBA00022448"/>
    </source>
</evidence>
<dbReference type="EMBL" id="CAFZ01000036">
    <property type="protein sequence ID" value="CCA68620.1"/>
    <property type="molecule type" value="Genomic_DNA"/>
</dbReference>
<dbReference type="HOGENOM" id="CLU_073154_1_0_1"/>
<keyword evidence="5 7" id="KW-0931">ER-Golgi transport</keyword>
<comment type="similarity">
    <text evidence="2 7">Belongs to the TRAPP small subunits family. BET3 subfamily.</text>
</comment>
<accession>G4TBB1</accession>
<dbReference type="SUPFAM" id="SSF111126">
    <property type="entry name" value="Ligand-binding domain in the NO signalling and Golgi transport"/>
    <property type="match status" value="1"/>
</dbReference>
<dbReference type="Pfam" id="PF04051">
    <property type="entry name" value="TRAPP"/>
    <property type="match status" value="1"/>
</dbReference>
<name>G4TBB1_SERID</name>
<evidence type="ECO:0000256" key="8">
    <source>
        <dbReference type="SAM" id="MobiDB-lite"/>
    </source>
</evidence>
<dbReference type="OrthoDB" id="10254842at2759"/>
<comment type="subcellular location">
    <subcellularLocation>
        <location evidence="1">Endoplasmic reticulum</location>
    </subcellularLocation>
    <subcellularLocation>
        <location evidence="7">Golgi apparatus</location>
        <location evidence="7">cis-Golgi network</location>
    </subcellularLocation>
</comment>
<evidence type="ECO:0000256" key="5">
    <source>
        <dbReference type="ARBA" id="ARBA00022892"/>
    </source>
</evidence>
<sequence length="259" mass="28297">MYTSGQAVVHPRLSVLSTSSLPSEHSSLGTASSTTRFSLPPSGSSTPVPMPTSASTLSLSKTPMTAVNLVRPNIYDRPLNKTRTSEVSLAAFTFLFSEMIQYTQKRVNGVADFERKLNTLGYRMGLKMLELHAWRTEGTSKAPKRETRFLTVLSTIGNVMWKAFFGRAMDAIQKSVTKDDEFMLIENDPAITKFISISKDMGSLSCSALTAGVVEAILDGLGFPARVTAHNVPTEANPNCTTILIKLDRSVLDREEALK</sequence>
<dbReference type="OMA" id="YMVKFDD"/>
<feature type="compositionally biased region" description="Polar residues" evidence="8">
    <location>
        <begin position="29"/>
        <end position="57"/>
    </location>
</feature>
<dbReference type="InParanoid" id="G4TBB1"/>
<keyword evidence="4 7" id="KW-0256">Endoplasmic reticulum</keyword>
<dbReference type="CDD" id="cd14943">
    <property type="entry name" value="TRAPPC5_Trs31"/>
    <property type="match status" value="1"/>
</dbReference>
<reference evidence="9 10" key="1">
    <citation type="journal article" date="2011" name="PLoS Pathog.">
        <title>Endophytic Life Strategies Decoded by Genome and Transcriptome Analyses of the Mutualistic Root Symbiont Piriformospora indica.</title>
        <authorList>
            <person name="Zuccaro A."/>
            <person name="Lahrmann U."/>
            <person name="Guldener U."/>
            <person name="Langen G."/>
            <person name="Pfiffi S."/>
            <person name="Biedenkopf D."/>
            <person name="Wong P."/>
            <person name="Samans B."/>
            <person name="Grimm C."/>
            <person name="Basiewicz M."/>
            <person name="Murat C."/>
            <person name="Martin F."/>
            <person name="Kogel K.H."/>
        </authorList>
    </citation>
    <scope>NUCLEOTIDE SEQUENCE [LARGE SCALE GENOMIC DNA]</scope>
    <source>
        <strain evidence="9 10">DSM 11827</strain>
    </source>
</reference>
<dbReference type="AlphaFoldDB" id="G4TBB1"/>
<comment type="caution">
    <text evidence="9">The sequence shown here is derived from an EMBL/GenBank/DDBJ whole genome shotgun (WGS) entry which is preliminary data.</text>
</comment>
<dbReference type="PANTHER" id="PTHR20902:SF0">
    <property type="entry name" value="TRAFFICKING PROTEIN PARTICLE COMPLEX SUBUNIT 5"/>
    <property type="match status" value="1"/>
</dbReference>
<dbReference type="eggNOG" id="KOG3315">
    <property type="taxonomic scope" value="Eukaryota"/>
</dbReference>
<evidence type="ECO:0000256" key="1">
    <source>
        <dbReference type="ARBA" id="ARBA00004240"/>
    </source>
</evidence>
<dbReference type="InterPro" id="IPR024096">
    <property type="entry name" value="NO_sig/Golgi_transp_ligand-bd"/>
</dbReference>
<dbReference type="Proteomes" id="UP000007148">
    <property type="component" value="Unassembled WGS sequence"/>
</dbReference>
<evidence type="ECO:0000256" key="7">
    <source>
        <dbReference type="PIRNR" id="PIRNR017479"/>
    </source>
</evidence>
<keyword evidence="10" id="KW-1185">Reference proteome</keyword>
<evidence type="ECO:0000256" key="2">
    <source>
        <dbReference type="ARBA" id="ARBA00006218"/>
    </source>
</evidence>
<keyword evidence="6 7" id="KW-0333">Golgi apparatus</keyword>
<dbReference type="STRING" id="1109443.G4TBB1"/>
<gene>
    <name evidence="9" type="ORF">PIIN_02484</name>
</gene>
<evidence type="ECO:0000256" key="6">
    <source>
        <dbReference type="ARBA" id="ARBA00023034"/>
    </source>
</evidence>
<dbReference type="GO" id="GO:1990070">
    <property type="term" value="C:TRAPPI protein complex"/>
    <property type="evidence" value="ECO:0007669"/>
    <property type="project" value="TreeGrafter"/>
</dbReference>
<evidence type="ECO:0000313" key="10">
    <source>
        <dbReference type="Proteomes" id="UP000007148"/>
    </source>
</evidence>
<protein>
    <recommendedName>
        <fullName evidence="7">Trafficking protein particle complex subunit</fullName>
    </recommendedName>
</protein>
<feature type="compositionally biased region" description="Low complexity" evidence="8">
    <location>
        <begin position="19"/>
        <end position="28"/>
    </location>
</feature>
<dbReference type="InterPro" id="IPR007194">
    <property type="entry name" value="TRAPP_component"/>
</dbReference>
<comment type="subunit">
    <text evidence="7">Part of the multisubunit TRAPP (transport protein particle) complex.</text>
</comment>
<dbReference type="GO" id="GO:0005783">
    <property type="term" value="C:endoplasmic reticulum"/>
    <property type="evidence" value="ECO:0007669"/>
    <property type="project" value="UniProtKB-SubCell"/>
</dbReference>
<evidence type="ECO:0000256" key="4">
    <source>
        <dbReference type="ARBA" id="ARBA00022824"/>
    </source>
</evidence>
<dbReference type="GO" id="GO:1990072">
    <property type="term" value="C:TRAPPIII protein complex"/>
    <property type="evidence" value="ECO:0007669"/>
    <property type="project" value="TreeGrafter"/>
</dbReference>
<evidence type="ECO:0000313" key="9">
    <source>
        <dbReference type="EMBL" id="CCA68620.1"/>
    </source>
</evidence>
<feature type="region of interest" description="Disordered" evidence="8">
    <location>
        <begin position="19"/>
        <end position="57"/>
    </location>
</feature>
<dbReference type="PANTHER" id="PTHR20902">
    <property type="entry name" value="41-2 PROTEIN ANTIGEN-RELATED"/>
    <property type="match status" value="1"/>
</dbReference>
<proteinExistence type="inferred from homology"/>
<dbReference type="FunFam" id="3.30.1380.20:FF:000002">
    <property type="entry name" value="Trafficking protein particle complex subunit"/>
    <property type="match status" value="1"/>
</dbReference>
<dbReference type="FunCoup" id="G4TBB1">
    <property type="interactions" value="187"/>
</dbReference>